<dbReference type="Proteomes" id="UP000761264">
    <property type="component" value="Unassembled WGS sequence"/>
</dbReference>
<sequence length="103" mass="10784">MSLESLTEQLKAQAALNAPLGYRVLFDMGDDGAILWDGTATPAEIAPVENGAAEADTTLRFSLDDLGKLLEGNLDPTLAYMTGKLKIEGSMGVAMKLAALLGD</sequence>
<protein>
    <submittedName>
        <fullName evidence="2">Sterol-binding protein</fullName>
    </submittedName>
</protein>
<dbReference type="Pfam" id="PF02036">
    <property type="entry name" value="SCP2"/>
    <property type="match status" value="1"/>
</dbReference>
<name>A0A967CC77_9PROT</name>
<comment type="caution">
    <text evidence="2">The sequence shown here is derived from an EMBL/GenBank/DDBJ whole genome shotgun (WGS) entry which is preliminary data.</text>
</comment>
<dbReference type="SUPFAM" id="SSF55718">
    <property type="entry name" value="SCP-like"/>
    <property type="match status" value="1"/>
</dbReference>
<organism evidence="2 3">
    <name type="scientific">Pelagibius litoralis</name>
    <dbReference type="NCBI Taxonomy" id="374515"/>
    <lineage>
        <taxon>Bacteria</taxon>
        <taxon>Pseudomonadati</taxon>
        <taxon>Pseudomonadota</taxon>
        <taxon>Alphaproteobacteria</taxon>
        <taxon>Rhodospirillales</taxon>
        <taxon>Rhodovibrionaceae</taxon>
        <taxon>Pelagibius</taxon>
    </lineage>
</organism>
<feature type="domain" description="SCP2" evidence="1">
    <location>
        <begin position="42"/>
        <end position="101"/>
    </location>
</feature>
<proteinExistence type="predicted"/>
<dbReference type="RefSeq" id="WP_167223778.1">
    <property type="nucleotide sequence ID" value="NZ_JAAQPH010000006.1"/>
</dbReference>
<dbReference type="InterPro" id="IPR036527">
    <property type="entry name" value="SCP2_sterol-bd_dom_sf"/>
</dbReference>
<evidence type="ECO:0000313" key="2">
    <source>
        <dbReference type="EMBL" id="NIA68804.1"/>
    </source>
</evidence>
<reference evidence="2" key="1">
    <citation type="submission" date="2020-03" db="EMBL/GenBank/DDBJ databases">
        <title>Genome of Pelagibius litoralis DSM 21314T.</title>
        <authorList>
            <person name="Wang G."/>
        </authorList>
    </citation>
    <scope>NUCLEOTIDE SEQUENCE</scope>
    <source>
        <strain evidence="2">DSM 21314</strain>
    </source>
</reference>
<dbReference type="EMBL" id="JAAQPH010000006">
    <property type="protein sequence ID" value="NIA68804.1"/>
    <property type="molecule type" value="Genomic_DNA"/>
</dbReference>
<dbReference type="AlphaFoldDB" id="A0A967CC77"/>
<accession>A0A967CC77</accession>
<gene>
    <name evidence="2" type="ORF">HBA54_09390</name>
</gene>
<evidence type="ECO:0000259" key="1">
    <source>
        <dbReference type="Pfam" id="PF02036"/>
    </source>
</evidence>
<dbReference type="InterPro" id="IPR003033">
    <property type="entry name" value="SCP2_sterol-bd_dom"/>
</dbReference>
<keyword evidence="3" id="KW-1185">Reference proteome</keyword>
<dbReference type="Gene3D" id="3.30.1050.10">
    <property type="entry name" value="SCP2 sterol-binding domain"/>
    <property type="match status" value="1"/>
</dbReference>
<evidence type="ECO:0000313" key="3">
    <source>
        <dbReference type="Proteomes" id="UP000761264"/>
    </source>
</evidence>